<keyword evidence="2" id="KW-0732">Signal</keyword>
<feature type="compositionally biased region" description="Polar residues" evidence="1">
    <location>
        <begin position="426"/>
        <end position="440"/>
    </location>
</feature>
<evidence type="ECO:0000256" key="1">
    <source>
        <dbReference type="SAM" id="MobiDB-lite"/>
    </source>
</evidence>
<feature type="region of interest" description="Disordered" evidence="1">
    <location>
        <begin position="565"/>
        <end position="741"/>
    </location>
</feature>
<dbReference type="EnsemblMetazoa" id="G10407.1">
    <property type="protein sequence ID" value="G10407.1:cds"/>
    <property type="gene ID" value="G10407"/>
</dbReference>
<evidence type="ECO:0000313" key="3">
    <source>
        <dbReference type="EnsemblMetazoa" id="G10407.1:cds"/>
    </source>
</evidence>
<protein>
    <submittedName>
        <fullName evidence="3">Uncharacterized protein</fullName>
    </submittedName>
</protein>
<evidence type="ECO:0000256" key="2">
    <source>
        <dbReference type="SAM" id="SignalP"/>
    </source>
</evidence>
<sequence>MVHTAGVILTLVLASAIPGSHCYGASDSMYEQIAKALWQLQMKGDINKALQNTDIWNRPTQNNSPRSLPRNLNRQGDGLVVRELVLDNNISPTNIRVRTTNDPSSILGPTHVQPSTTKEKQTAFARRATERQITLQAPTIAQTEQATIAPERVYSNKMDRNKVKGYGSSLTKLIANKIKFDPTPGPALPSNPVIDSILGPLLNERGNELPSNFLPLPSTTSGVVPNTGSSQRTTVQIKEKQRTVLAKPVKSTPVVVFPENEGQQVPSPSFSIVAPSLGQNPASFRFSNKEVSSNQLQDKNNKGQNPGFDNFKDMELNDVSQVIVDQAASVSVKPDNVRKPEIVKEQQQKKENNKVDPKTIINPPQHDNTNKVQVSGSEIAMDKIPSNKQRAWQESSIRNNEIQRPDVQVVQSALPALSETSEDAHTTPQTIDTTDAQTDVTKAAPKSTMTESPVRVGISRGSPRGSRPVSSSVTRGSFSGVRPSARGTRPIGRGTQPGGRGSFSPSRISPRGGRPIGIRVQVLPALSGTSEDVHTTPQTTDTTNAQTDLPVQDVDFTTEVPSSTMSITQVATTTTTAESPVRIGISRGSPRGSRPGSSSVTRGSFSGVRPSARGTRPINRGIRPIGRGTPTVGRGTQPIVRGTPTVGRGTQPIVRGTPTVGKGTPTVGRGTQPVGRRSFSSSRGSPRGGRPIGIRRQEPVNIPEVGQTTPATVTETDMTTTQATTTAKAAETEPTTTEQAPQIPAMNTAQFARRARPSRVVVNTLGNTKQRPVVARGVGQVRAAIVQPVMIPVPSDILSFDRPVVEQPARAEQIPIVLNSVARQEAPVNPTRNDDARREAISTTELPGINRPLNGVDTEIQL</sequence>
<feature type="region of interest" description="Disordered" evidence="1">
    <location>
        <begin position="98"/>
        <end position="118"/>
    </location>
</feature>
<feature type="compositionally biased region" description="Low complexity" evidence="1">
    <location>
        <begin position="571"/>
        <end position="604"/>
    </location>
</feature>
<proteinExistence type="predicted"/>
<organism evidence="3 4">
    <name type="scientific">Magallana gigas</name>
    <name type="common">Pacific oyster</name>
    <name type="synonym">Crassostrea gigas</name>
    <dbReference type="NCBI Taxonomy" id="29159"/>
    <lineage>
        <taxon>Eukaryota</taxon>
        <taxon>Metazoa</taxon>
        <taxon>Spiralia</taxon>
        <taxon>Lophotrochozoa</taxon>
        <taxon>Mollusca</taxon>
        <taxon>Bivalvia</taxon>
        <taxon>Autobranchia</taxon>
        <taxon>Pteriomorphia</taxon>
        <taxon>Ostreida</taxon>
        <taxon>Ostreoidea</taxon>
        <taxon>Ostreidae</taxon>
        <taxon>Magallana</taxon>
    </lineage>
</organism>
<feature type="compositionally biased region" description="Low complexity" evidence="1">
    <location>
        <begin position="454"/>
        <end position="477"/>
    </location>
</feature>
<reference evidence="3" key="1">
    <citation type="submission" date="2022-08" db="UniProtKB">
        <authorList>
            <consortium name="EnsemblMetazoa"/>
        </authorList>
    </citation>
    <scope>IDENTIFICATION</scope>
    <source>
        <strain evidence="3">05x7-T-G4-1.051#20</strain>
    </source>
</reference>
<feature type="region of interest" description="Disordered" evidence="1">
    <location>
        <begin position="417"/>
        <end position="551"/>
    </location>
</feature>
<feature type="compositionally biased region" description="Low complexity" evidence="1">
    <location>
        <begin position="535"/>
        <end position="548"/>
    </location>
</feature>
<name>A0A8W8HNZ4_MAGGI</name>
<feature type="chain" id="PRO_5036481234" evidence="2">
    <location>
        <begin position="23"/>
        <end position="862"/>
    </location>
</feature>
<feature type="compositionally biased region" description="Basic and acidic residues" evidence="1">
    <location>
        <begin position="342"/>
        <end position="357"/>
    </location>
</feature>
<evidence type="ECO:0000313" key="4">
    <source>
        <dbReference type="Proteomes" id="UP000005408"/>
    </source>
</evidence>
<accession>A0A8W8HNZ4</accession>
<feature type="compositionally biased region" description="Low complexity" evidence="1">
    <location>
        <begin position="613"/>
        <end position="631"/>
    </location>
</feature>
<feature type="compositionally biased region" description="Low complexity" evidence="1">
    <location>
        <begin position="654"/>
        <end position="685"/>
    </location>
</feature>
<feature type="signal peptide" evidence="2">
    <location>
        <begin position="1"/>
        <end position="22"/>
    </location>
</feature>
<dbReference type="Proteomes" id="UP000005408">
    <property type="component" value="Unassembled WGS sequence"/>
</dbReference>
<dbReference type="AlphaFoldDB" id="A0A8W8HNZ4"/>
<keyword evidence="4" id="KW-1185">Reference proteome</keyword>
<feature type="region of interest" description="Disordered" evidence="1">
    <location>
        <begin position="342"/>
        <end position="371"/>
    </location>
</feature>
<feature type="compositionally biased region" description="Low complexity" evidence="1">
    <location>
        <begin position="708"/>
        <end position="741"/>
    </location>
</feature>